<comment type="caution">
    <text evidence="1">The sequence shown here is derived from an EMBL/GenBank/DDBJ whole genome shotgun (WGS) entry which is preliminary data.</text>
</comment>
<dbReference type="AlphaFoldDB" id="A0A9P6AAW0"/>
<evidence type="ECO:0000313" key="1">
    <source>
        <dbReference type="EMBL" id="KAF9502842.1"/>
    </source>
</evidence>
<organism evidence="1 2">
    <name type="scientific">Hydnum rufescens UP504</name>
    <dbReference type="NCBI Taxonomy" id="1448309"/>
    <lineage>
        <taxon>Eukaryota</taxon>
        <taxon>Fungi</taxon>
        <taxon>Dikarya</taxon>
        <taxon>Basidiomycota</taxon>
        <taxon>Agaricomycotina</taxon>
        <taxon>Agaricomycetes</taxon>
        <taxon>Cantharellales</taxon>
        <taxon>Hydnaceae</taxon>
        <taxon>Hydnum</taxon>
    </lineage>
</organism>
<dbReference type="EMBL" id="MU129572">
    <property type="protein sequence ID" value="KAF9502842.1"/>
    <property type="molecule type" value="Genomic_DNA"/>
</dbReference>
<evidence type="ECO:0000313" key="2">
    <source>
        <dbReference type="Proteomes" id="UP000886523"/>
    </source>
</evidence>
<proteinExistence type="predicted"/>
<gene>
    <name evidence="1" type="ORF">BS47DRAFT_1490572</name>
</gene>
<accession>A0A9P6AAW0</accession>
<dbReference type="OrthoDB" id="2963168at2759"/>
<keyword evidence="2" id="KW-1185">Reference proteome</keyword>
<sequence length="91" mass="10141">MSSAPITTLRLRAFGITPQDRNFVVVIYTSDSDKIMRYTDEGETSEVCRWTVDLGLLPGFQRYANNPPPGGFYTISIVLDPGAKNDISRLL</sequence>
<reference evidence="1" key="1">
    <citation type="journal article" date="2020" name="Nat. Commun.">
        <title>Large-scale genome sequencing of mycorrhizal fungi provides insights into the early evolution of symbiotic traits.</title>
        <authorList>
            <person name="Miyauchi S."/>
            <person name="Kiss E."/>
            <person name="Kuo A."/>
            <person name="Drula E."/>
            <person name="Kohler A."/>
            <person name="Sanchez-Garcia M."/>
            <person name="Morin E."/>
            <person name="Andreopoulos B."/>
            <person name="Barry K.W."/>
            <person name="Bonito G."/>
            <person name="Buee M."/>
            <person name="Carver A."/>
            <person name="Chen C."/>
            <person name="Cichocki N."/>
            <person name="Clum A."/>
            <person name="Culley D."/>
            <person name="Crous P.W."/>
            <person name="Fauchery L."/>
            <person name="Girlanda M."/>
            <person name="Hayes R.D."/>
            <person name="Keri Z."/>
            <person name="LaButti K."/>
            <person name="Lipzen A."/>
            <person name="Lombard V."/>
            <person name="Magnuson J."/>
            <person name="Maillard F."/>
            <person name="Murat C."/>
            <person name="Nolan M."/>
            <person name="Ohm R.A."/>
            <person name="Pangilinan J."/>
            <person name="Pereira M.F."/>
            <person name="Perotto S."/>
            <person name="Peter M."/>
            <person name="Pfister S."/>
            <person name="Riley R."/>
            <person name="Sitrit Y."/>
            <person name="Stielow J.B."/>
            <person name="Szollosi G."/>
            <person name="Zifcakova L."/>
            <person name="Stursova M."/>
            <person name="Spatafora J.W."/>
            <person name="Tedersoo L."/>
            <person name="Vaario L.M."/>
            <person name="Yamada A."/>
            <person name="Yan M."/>
            <person name="Wang P."/>
            <person name="Xu J."/>
            <person name="Bruns T."/>
            <person name="Baldrian P."/>
            <person name="Vilgalys R."/>
            <person name="Dunand C."/>
            <person name="Henrissat B."/>
            <person name="Grigoriev I.V."/>
            <person name="Hibbett D."/>
            <person name="Nagy L.G."/>
            <person name="Martin F.M."/>
        </authorList>
    </citation>
    <scope>NUCLEOTIDE SEQUENCE</scope>
    <source>
        <strain evidence="1">UP504</strain>
    </source>
</reference>
<name>A0A9P6AAW0_9AGAM</name>
<protein>
    <submittedName>
        <fullName evidence="1">Uncharacterized protein</fullName>
    </submittedName>
</protein>
<dbReference type="Proteomes" id="UP000886523">
    <property type="component" value="Unassembled WGS sequence"/>
</dbReference>